<sequence length="130" mass="14968">MRYFLKTERGQPARELDEATGQQILHRGRHEGRRVVELFVLHPDGRIDRYQERARRKLGSNAIVSRTWLVETYHPERPGQWSDDRYVPSPEEALAETEPAPEVVVLVLLGAEEDDEPVLAQLTSLQAQRS</sequence>
<dbReference type="AlphaFoldDB" id="A0A7C1X0X0"/>
<organism evidence="1">
    <name type="scientific">Thermomicrobium roseum</name>
    <dbReference type="NCBI Taxonomy" id="500"/>
    <lineage>
        <taxon>Bacteria</taxon>
        <taxon>Pseudomonadati</taxon>
        <taxon>Thermomicrobiota</taxon>
        <taxon>Thermomicrobia</taxon>
        <taxon>Thermomicrobiales</taxon>
        <taxon>Thermomicrobiaceae</taxon>
        <taxon>Thermomicrobium</taxon>
    </lineage>
</organism>
<evidence type="ECO:0000313" key="1">
    <source>
        <dbReference type="EMBL" id="HEF65380.1"/>
    </source>
</evidence>
<proteinExistence type="predicted"/>
<name>A0A7C1X0X0_THERO</name>
<accession>A0A7C1X0X0</accession>
<comment type="caution">
    <text evidence="1">The sequence shown here is derived from an EMBL/GenBank/DDBJ whole genome shotgun (WGS) entry which is preliminary data.</text>
</comment>
<protein>
    <submittedName>
        <fullName evidence="1">Uncharacterized protein</fullName>
    </submittedName>
</protein>
<gene>
    <name evidence="1" type="ORF">ENP47_07265</name>
</gene>
<dbReference type="EMBL" id="DSJL01000011">
    <property type="protein sequence ID" value="HEF65380.1"/>
    <property type="molecule type" value="Genomic_DNA"/>
</dbReference>
<reference evidence="1" key="1">
    <citation type="journal article" date="2020" name="mSystems">
        <title>Genome- and Community-Level Interaction Insights into Carbon Utilization and Element Cycling Functions of Hydrothermarchaeota in Hydrothermal Sediment.</title>
        <authorList>
            <person name="Zhou Z."/>
            <person name="Liu Y."/>
            <person name="Xu W."/>
            <person name="Pan J."/>
            <person name="Luo Z.H."/>
            <person name="Li M."/>
        </authorList>
    </citation>
    <scope>NUCLEOTIDE SEQUENCE [LARGE SCALE GENOMIC DNA]</scope>
    <source>
        <strain evidence="1">SpSt-222</strain>
    </source>
</reference>